<evidence type="ECO:0000313" key="4">
    <source>
        <dbReference type="Proteomes" id="UP001307608"/>
    </source>
</evidence>
<gene>
    <name evidence="3" type="ORF">MACH16_09930</name>
</gene>
<protein>
    <submittedName>
        <fullName evidence="3">Uncharacterized protein</fullName>
    </submittedName>
</protein>
<keyword evidence="1" id="KW-0472">Membrane</keyword>
<keyword evidence="1" id="KW-0812">Transmembrane</keyword>
<feature type="signal peptide" evidence="2">
    <location>
        <begin position="1"/>
        <end position="22"/>
    </location>
</feature>
<evidence type="ECO:0000256" key="2">
    <source>
        <dbReference type="SAM" id="SignalP"/>
    </source>
</evidence>
<proteinExistence type="predicted"/>
<sequence length="65" mass="7396">MKLMVECVFVCAVLLMSQVGLAAEGPFESNETRELLHSIGVFVGVFVIVGGFVYKQWLRRKRFMK</sequence>
<keyword evidence="1" id="KW-1133">Transmembrane helix</keyword>
<name>A0ABM8FDF5_9GAMM</name>
<keyword evidence="2" id="KW-0732">Signal</keyword>
<evidence type="ECO:0000313" key="3">
    <source>
        <dbReference type="EMBL" id="BDX02245.1"/>
    </source>
</evidence>
<reference evidence="3 4" key="1">
    <citation type="submission" date="2023-01" db="EMBL/GenBank/DDBJ databases">
        <title>Complete genome sequence of Marinomonas pontica strain 200518_36.</title>
        <authorList>
            <person name="Ueki S."/>
            <person name="Gajardo G."/>
            <person name="Maruyama F."/>
        </authorList>
    </citation>
    <scope>NUCLEOTIDE SEQUENCE [LARGE SCALE GENOMIC DNA]</scope>
    <source>
        <strain evidence="3 4">200518_36</strain>
    </source>
</reference>
<dbReference type="EMBL" id="AP027271">
    <property type="protein sequence ID" value="BDX02245.1"/>
    <property type="molecule type" value="Genomic_DNA"/>
</dbReference>
<feature type="chain" id="PRO_5045116954" evidence="2">
    <location>
        <begin position="23"/>
        <end position="65"/>
    </location>
</feature>
<feature type="transmembrane region" description="Helical" evidence="1">
    <location>
        <begin position="38"/>
        <end position="58"/>
    </location>
</feature>
<organism evidence="3 4">
    <name type="scientific">Marinomonas pontica</name>
    <dbReference type="NCBI Taxonomy" id="264739"/>
    <lineage>
        <taxon>Bacteria</taxon>
        <taxon>Pseudomonadati</taxon>
        <taxon>Pseudomonadota</taxon>
        <taxon>Gammaproteobacteria</taxon>
        <taxon>Oceanospirillales</taxon>
        <taxon>Oceanospirillaceae</taxon>
        <taxon>Marinomonas</taxon>
    </lineage>
</organism>
<evidence type="ECO:0000256" key="1">
    <source>
        <dbReference type="SAM" id="Phobius"/>
    </source>
</evidence>
<dbReference type="RefSeq" id="WP_338265949.1">
    <property type="nucleotide sequence ID" value="NZ_AP027271.1"/>
</dbReference>
<dbReference type="Proteomes" id="UP001307608">
    <property type="component" value="Chromosome"/>
</dbReference>
<accession>A0ABM8FDF5</accession>
<keyword evidence="4" id="KW-1185">Reference proteome</keyword>